<dbReference type="EMBL" id="FUWV01000020">
    <property type="protein sequence ID" value="SJZ94053.1"/>
    <property type="molecule type" value="Genomic_DNA"/>
</dbReference>
<dbReference type="GO" id="GO:0004017">
    <property type="term" value="F:AMP kinase activity"/>
    <property type="evidence" value="ECO:0007669"/>
    <property type="project" value="UniProtKB-UniRule"/>
</dbReference>
<feature type="binding site" evidence="8">
    <location>
        <position position="150"/>
    </location>
    <ligand>
        <name>Zn(2+)</name>
        <dbReference type="ChEBI" id="CHEBI:29105"/>
        <note>structural</note>
    </ligand>
</feature>
<dbReference type="GO" id="GO:0005524">
    <property type="term" value="F:ATP binding"/>
    <property type="evidence" value="ECO:0007669"/>
    <property type="project" value="UniProtKB-UniRule"/>
</dbReference>
<dbReference type="NCBIfam" id="NF011100">
    <property type="entry name" value="PRK14527.1"/>
    <property type="match status" value="1"/>
</dbReference>
<keyword evidence="3 8" id="KW-0545">Nucleotide biosynthesis</keyword>
<evidence type="ECO:0000256" key="8">
    <source>
        <dbReference type="HAMAP-Rule" id="MF_00235"/>
    </source>
</evidence>
<keyword evidence="4 8" id="KW-0547">Nucleotide-binding</keyword>
<organism evidence="12 13">
    <name type="scientific">Garciella nitratireducens DSM 15102</name>
    <dbReference type="NCBI Taxonomy" id="1121911"/>
    <lineage>
        <taxon>Bacteria</taxon>
        <taxon>Bacillati</taxon>
        <taxon>Bacillota</taxon>
        <taxon>Clostridia</taxon>
        <taxon>Eubacteriales</taxon>
        <taxon>Eubacteriaceae</taxon>
        <taxon>Garciella</taxon>
    </lineage>
</organism>
<evidence type="ECO:0000256" key="7">
    <source>
        <dbReference type="ARBA" id="ARBA00022840"/>
    </source>
</evidence>
<name>A0A1T4PR90_9FIRM</name>
<keyword evidence="1 8" id="KW-0808">Transferase</keyword>
<dbReference type="Pfam" id="PF00406">
    <property type="entry name" value="ADK"/>
    <property type="match status" value="1"/>
</dbReference>
<reference evidence="12 13" key="1">
    <citation type="submission" date="2017-02" db="EMBL/GenBank/DDBJ databases">
        <authorList>
            <person name="Peterson S.W."/>
        </authorList>
    </citation>
    <scope>NUCLEOTIDE SEQUENCE [LARGE SCALE GENOMIC DNA]</scope>
    <source>
        <strain evidence="12 13">DSM 15102</strain>
    </source>
</reference>
<feature type="region of interest" description="LID" evidence="8">
    <location>
        <begin position="126"/>
        <end position="163"/>
    </location>
</feature>
<dbReference type="GO" id="GO:0005737">
    <property type="term" value="C:cytoplasm"/>
    <property type="evidence" value="ECO:0007669"/>
    <property type="project" value="UniProtKB-SubCell"/>
</dbReference>
<dbReference type="NCBIfam" id="NF001379">
    <property type="entry name" value="PRK00279.1-1"/>
    <property type="match status" value="1"/>
</dbReference>
<comment type="pathway">
    <text evidence="8">Purine metabolism; AMP biosynthesis via salvage pathway; AMP from ADP: step 1/1.</text>
</comment>
<comment type="subunit">
    <text evidence="8 10">Monomer.</text>
</comment>
<keyword evidence="13" id="KW-1185">Reference proteome</keyword>
<feature type="binding site" evidence="8">
    <location>
        <position position="199"/>
    </location>
    <ligand>
        <name>ATP</name>
        <dbReference type="ChEBI" id="CHEBI:30616"/>
    </ligand>
</feature>
<dbReference type="NCBIfam" id="NF001381">
    <property type="entry name" value="PRK00279.1-3"/>
    <property type="match status" value="1"/>
</dbReference>
<evidence type="ECO:0000313" key="12">
    <source>
        <dbReference type="EMBL" id="SJZ94053.1"/>
    </source>
</evidence>
<feature type="binding site" evidence="8">
    <location>
        <position position="160"/>
    </location>
    <ligand>
        <name>AMP</name>
        <dbReference type="ChEBI" id="CHEBI:456215"/>
    </ligand>
</feature>
<evidence type="ECO:0000256" key="5">
    <source>
        <dbReference type="ARBA" id="ARBA00022777"/>
    </source>
</evidence>
<dbReference type="UniPathway" id="UPA00588">
    <property type="reaction ID" value="UER00649"/>
</dbReference>
<feature type="domain" description="Adenylate kinase active site lid" evidence="11">
    <location>
        <begin position="127"/>
        <end position="162"/>
    </location>
</feature>
<evidence type="ECO:0000256" key="9">
    <source>
        <dbReference type="RuleBase" id="RU003330"/>
    </source>
</evidence>
<dbReference type="Gene3D" id="3.40.50.300">
    <property type="entry name" value="P-loop containing nucleotide triphosphate hydrolases"/>
    <property type="match status" value="1"/>
</dbReference>
<comment type="function">
    <text evidence="8">Catalyzes the reversible transfer of the terminal phosphate group between ATP and AMP. Plays an important role in cellular energy homeostasis and in adenine nucleotide metabolism.</text>
</comment>
<feature type="binding site" evidence="8">
    <location>
        <position position="92"/>
    </location>
    <ligand>
        <name>AMP</name>
        <dbReference type="ChEBI" id="CHEBI:456215"/>
    </ligand>
</feature>
<feature type="binding site" evidence="8">
    <location>
        <position position="130"/>
    </location>
    <ligand>
        <name>Zn(2+)</name>
        <dbReference type="ChEBI" id="CHEBI:29105"/>
        <note>structural</note>
    </ligand>
</feature>
<dbReference type="NCBIfam" id="NF001380">
    <property type="entry name" value="PRK00279.1-2"/>
    <property type="match status" value="1"/>
</dbReference>
<keyword evidence="7 8" id="KW-0067">ATP-binding</keyword>
<keyword evidence="5 8" id="KW-0418">Kinase</keyword>
<evidence type="ECO:0000256" key="2">
    <source>
        <dbReference type="ARBA" id="ARBA00022723"/>
    </source>
</evidence>
<feature type="binding site" evidence="8">
    <location>
        <position position="127"/>
    </location>
    <ligand>
        <name>ATP</name>
        <dbReference type="ChEBI" id="CHEBI:30616"/>
    </ligand>
</feature>
<feature type="binding site" evidence="8">
    <location>
        <begin position="57"/>
        <end position="59"/>
    </location>
    <ligand>
        <name>AMP</name>
        <dbReference type="ChEBI" id="CHEBI:456215"/>
    </ligand>
</feature>
<dbReference type="RefSeq" id="WP_087679502.1">
    <property type="nucleotide sequence ID" value="NZ_FUWV01000020.1"/>
</dbReference>
<keyword evidence="6 8" id="KW-0862">Zinc</keyword>
<feature type="binding site" evidence="8">
    <location>
        <begin position="136"/>
        <end position="137"/>
    </location>
    <ligand>
        <name>ATP</name>
        <dbReference type="ChEBI" id="CHEBI:30616"/>
    </ligand>
</feature>
<gene>
    <name evidence="8" type="primary">adk</name>
    <name evidence="12" type="ORF">SAMN02745973_02184</name>
</gene>
<keyword evidence="8" id="KW-0963">Cytoplasm</keyword>
<evidence type="ECO:0000256" key="10">
    <source>
        <dbReference type="RuleBase" id="RU003331"/>
    </source>
</evidence>
<evidence type="ECO:0000256" key="1">
    <source>
        <dbReference type="ARBA" id="ARBA00022679"/>
    </source>
</evidence>
<dbReference type="GO" id="GO:0008270">
    <property type="term" value="F:zinc ion binding"/>
    <property type="evidence" value="ECO:0007669"/>
    <property type="project" value="UniProtKB-UniRule"/>
</dbReference>
<evidence type="ECO:0000256" key="4">
    <source>
        <dbReference type="ARBA" id="ARBA00022741"/>
    </source>
</evidence>
<comment type="subcellular location">
    <subcellularLocation>
        <location evidence="8 10">Cytoplasm</location>
    </subcellularLocation>
</comment>
<comment type="catalytic activity">
    <reaction evidence="8 10">
        <text>AMP + ATP = 2 ADP</text>
        <dbReference type="Rhea" id="RHEA:12973"/>
        <dbReference type="ChEBI" id="CHEBI:30616"/>
        <dbReference type="ChEBI" id="CHEBI:456215"/>
        <dbReference type="ChEBI" id="CHEBI:456216"/>
        <dbReference type="EC" id="2.7.4.3"/>
    </reaction>
</comment>
<dbReference type="PROSITE" id="PS00113">
    <property type="entry name" value="ADENYLATE_KINASE"/>
    <property type="match status" value="1"/>
</dbReference>
<feature type="binding site" evidence="8">
    <location>
        <position position="153"/>
    </location>
    <ligand>
        <name>Zn(2+)</name>
        <dbReference type="ChEBI" id="CHEBI:29105"/>
        <note>structural</note>
    </ligand>
</feature>
<sequence>MRIVLLGPPGAGKGTQAEKIVSQFTIPHISTGDILRKNLKESTPLGLKAKEYMDKGLLVPDALVVEIIKDRLAQEDCVRGFLLDGFPRTVTQAKDLDNVLKEMKISLDAVLNIIVDASLLIDRITGRRICKNCGATYHVTFNPPKTKGKCDICNGELYQREDDKKETVKKRLEVYTKETQPLIDYYQQKNLLETINGQQSIDKVFEEIKEKLQGAR</sequence>
<dbReference type="EC" id="2.7.4.3" evidence="8 10"/>
<dbReference type="OrthoDB" id="9805030at2"/>
<dbReference type="PANTHER" id="PTHR23359">
    <property type="entry name" value="NUCLEOTIDE KINASE"/>
    <property type="match status" value="1"/>
</dbReference>
<evidence type="ECO:0000259" key="11">
    <source>
        <dbReference type="Pfam" id="PF05191"/>
    </source>
</evidence>
<dbReference type="InterPro" id="IPR006259">
    <property type="entry name" value="Adenyl_kin_sub"/>
</dbReference>
<dbReference type="PRINTS" id="PR00094">
    <property type="entry name" value="ADENYLTKNASE"/>
</dbReference>
<feature type="region of interest" description="NMP" evidence="8">
    <location>
        <begin position="30"/>
        <end position="59"/>
    </location>
</feature>
<dbReference type="Pfam" id="PF05191">
    <property type="entry name" value="ADK_lid"/>
    <property type="match status" value="1"/>
</dbReference>
<dbReference type="InterPro" id="IPR027417">
    <property type="entry name" value="P-loop_NTPase"/>
</dbReference>
<dbReference type="AlphaFoldDB" id="A0A1T4PR90"/>
<comment type="similarity">
    <text evidence="8 9">Belongs to the adenylate kinase family.</text>
</comment>
<dbReference type="GO" id="GO:0044209">
    <property type="term" value="P:AMP salvage"/>
    <property type="evidence" value="ECO:0007669"/>
    <property type="project" value="UniProtKB-UniRule"/>
</dbReference>
<dbReference type="NCBIfam" id="TIGR01351">
    <property type="entry name" value="adk"/>
    <property type="match status" value="1"/>
</dbReference>
<dbReference type="SUPFAM" id="SSF52540">
    <property type="entry name" value="P-loop containing nucleoside triphosphate hydrolases"/>
    <property type="match status" value="1"/>
</dbReference>
<feature type="binding site" evidence="8">
    <location>
        <position position="36"/>
    </location>
    <ligand>
        <name>AMP</name>
        <dbReference type="ChEBI" id="CHEBI:456215"/>
    </ligand>
</feature>
<dbReference type="HAMAP" id="MF_00235">
    <property type="entry name" value="Adenylate_kinase_Adk"/>
    <property type="match status" value="1"/>
</dbReference>
<feature type="binding site" evidence="8">
    <location>
        <position position="133"/>
    </location>
    <ligand>
        <name>Zn(2+)</name>
        <dbReference type="ChEBI" id="CHEBI:29105"/>
        <note>structural</note>
    </ligand>
</feature>
<protein>
    <recommendedName>
        <fullName evidence="8 10">Adenylate kinase</fullName>
        <shortName evidence="8">AK</shortName>
        <ecNumber evidence="8 10">2.7.4.3</ecNumber>
    </recommendedName>
    <alternativeName>
        <fullName evidence="8">ATP-AMP transphosphorylase</fullName>
    </alternativeName>
    <alternativeName>
        <fullName evidence="8">ATP:AMP phosphotransferase</fullName>
    </alternativeName>
    <alternativeName>
        <fullName evidence="8">Adenylate monophosphate kinase</fullName>
    </alternativeName>
</protein>
<feature type="binding site" evidence="8">
    <location>
        <position position="171"/>
    </location>
    <ligand>
        <name>AMP</name>
        <dbReference type="ChEBI" id="CHEBI:456215"/>
    </ligand>
</feature>
<evidence type="ECO:0000256" key="3">
    <source>
        <dbReference type="ARBA" id="ARBA00022727"/>
    </source>
</evidence>
<comment type="domain">
    <text evidence="8">Consists of three domains, a large central CORE domain and two small peripheral domains, NMPbind and LID, which undergo movements during catalysis. The LID domain closes over the site of phosphoryl transfer upon ATP binding. Assembling and dissambling the active center during each catalytic cycle provides an effective means to prevent ATP hydrolysis. Some bacteria have evolved a zinc-coordinating structure that stabilizes the LID domain.</text>
</comment>
<dbReference type="Proteomes" id="UP000196365">
    <property type="component" value="Unassembled WGS sequence"/>
</dbReference>
<feature type="binding site" evidence="8">
    <location>
        <position position="31"/>
    </location>
    <ligand>
        <name>AMP</name>
        <dbReference type="ChEBI" id="CHEBI:456215"/>
    </ligand>
</feature>
<feature type="binding site" evidence="8">
    <location>
        <begin position="10"/>
        <end position="15"/>
    </location>
    <ligand>
        <name>ATP</name>
        <dbReference type="ChEBI" id="CHEBI:30616"/>
    </ligand>
</feature>
<dbReference type="InterPro" id="IPR033690">
    <property type="entry name" value="Adenylat_kinase_CS"/>
</dbReference>
<dbReference type="InterPro" id="IPR000850">
    <property type="entry name" value="Adenylat/UMP-CMP_kin"/>
</dbReference>
<dbReference type="FunFam" id="3.40.50.300:FF:000106">
    <property type="entry name" value="Adenylate kinase mitochondrial"/>
    <property type="match status" value="1"/>
</dbReference>
<feature type="binding site" evidence="8">
    <location>
        <begin position="85"/>
        <end position="88"/>
    </location>
    <ligand>
        <name>AMP</name>
        <dbReference type="ChEBI" id="CHEBI:456215"/>
    </ligand>
</feature>
<evidence type="ECO:0000313" key="13">
    <source>
        <dbReference type="Proteomes" id="UP000196365"/>
    </source>
</evidence>
<keyword evidence="2 8" id="KW-0479">Metal-binding</keyword>
<evidence type="ECO:0000256" key="6">
    <source>
        <dbReference type="ARBA" id="ARBA00022833"/>
    </source>
</evidence>
<dbReference type="InterPro" id="IPR007862">
    <property type="entry name" value="Adenylate_kinase_lid-dom"/>
</dbReference>
<proteinExistence type="inferred from homology"/>
<dbReference type="CDD" id="cd01428">
    <property type="entry name" value="ADK"/>
    <property type="match status" value="1"/>
</dbReference>
<accession>A0A1T4PR90</accession>